<accession>A0A843V7B4</accession>
<evidence type="ECO:0000313" key="2">
    <source>
        <dbReference type="EMBL" id="MQL92211.1"/>
    </source>
</evidence>
<protein>
    <submittedName>
        <fullName evidence="2">Uncharacterized protein</fullName>
    </submittedName>
</protein>
<dbReference type="OrthoDB" id="667358at2759"/>
<comment type="caution">
    <text evidence="2">The sequence shown here is derived from an EMBL/GenBank/DDBJ whole genome shotgun (WGS) entry which is preliminary data.</text>
</comment>
<evidence type="ECO:0000256" key="1">
    <source>
        <dbReference type="SAM" id="MobiDB-lite"/>
    </source>
</evidence>
<dbReference type="EMBL" id="NMUH01001423">
    <property type="protein sequence ID" value="MQL92211.1"/>
    <property type="molecule type" value="Genomic_DNA"/>
</dbReference>
<sequence>MYPHELQTQTGSPRSPHVSRISAPPCARERVRATKGGGPYGKLVEGFLYKYDKGEEVRVNSVRLPRAVPLAGGVRQARRRR</sequence>
<organism evidence="2 3">
    <name type="scientific">Colocasia esculenta</name>
    <name type="common">Wild taro</name>
    <name type="synonym">Arum esculentum</name>
    <dbReference type="NCBI Taxonomy" id="4460"/>
    <lineage>
        <taxon>Eukaryota</taxon>
        <taxon>Viridiplantae</taxon>
        <taxon>Streptophyta</taxon>
        <taxon>Embryophyta</taxon>
        <taxon>Tracheophyta</taxon>
        <taxon>Spermatophyta</taxon>
        <taxon>Magnoliopsida</taxon>
        <taxon>Liliopsida</taxon>
        <taxon>Araceae</taxon>
        <taxon>Aroideae</taxon>
        <taxon>Colocasieae</taxon>
        <taxon>Colocasia</taxon>
    </lineage>
</organism>
<gene>
    <name evidence="2" type="ORF">Taro_024827</name>
</gene>
<evidence type="ECO:0000313" key="3">
    <source>
        <dbReference type="Proteomes" id="UP000652761"/>
    </source>
</evidence>
<name>A0A843V7B4_COLES</name>
<feature type="region of interest" description="Disordered" evidence="1">
    <location>
        <begin position="1"/>
        <end position="35"/>
    </location>
</feature>
<feature type="compositionally biased region" description="Polar residues" evidence="1">
    <location>
        <begin position="1"/>
        <end position="13"/>
    </location>
</feature>
<dbReference type="Proteomes" id="UP000652761">
    <property type="component" value="Unassembled WGS sequence"/>
</dbReference>
<proteinExistence type="predicted"/>
<keyword evidence="3" id="KW-1185">Reference proteome</keyword>
<dbReference type="AlphaFoldDB" id="A0A843V7B4"/>
<reference evidence="2" key="1">
    <citation type="submission" date="2017-07" db="EMBL/GenBank/DDBJ databases">
        <title>Taro Niue Genome Assembly and Annotation.</title>
        <authorList>
            <person name="Atibalentja N."/>
            <person name="Keating K."/>
            <person name="Fields C.J."/>
        </authorList>
    </citation>
    <scope>NUCLEOTIDE SEQUENCE</scope>
    <source>
        <strain evidence="2">Niue_2</strain>
        <tissue evidence="2">Leaf</tissue>
    </source>
</reference>